<dbReference type="PROSITE" id="PS51462">
    <property type="entry name" value="NUDIX"/>
    <property type="match status" value="1"/>
</dbReference>
<dbReference type="EMBL" id="GGEC01009361">
    <property type="protein sequence ID" value="MBW89844.1"/>
    <property type="molecule type" value="Transcribed_RNA"/>
</dbReference>
<dbReference type="PANTHER" id="PTHR11839:SF21">
    <property type="entry name" value="NUDIX HYDROLASE 27, CHLOROPLASTIC"/>
    <property type="match status" value="1"/>
</dbReference>
<evidence type="ECO:0000259" key="2">
    <source>
        <dbReference type="PROSITE" id="PS51462"/>
    </source>
</evidence>
<dbReference type="HAMAP" id="MF_00298">
    <property type="entry name" value="Nudix_RppH"/>
    <property type="match status" value="1"/>
</dbReference>
<dbReference type="GO" id="GO:0034432">
    <property type="term" value="F:bis(5'-adenosyl)-pentaphosphatase activity"/>
    <property type="evidence" value="ECO:0007669"/>
    <property type="project" value="TreeGrafter"/>
</dbReference>
<dbReference type="InterPro" id="IPR000086">
    <property type="entry name" value="NUDIX_hydrolase_dom"/>
</dbReference>
<dbReference type="NCBIfam" id="NF001936">
    <property type="entry name" value="PRK00714.1-3"/>
    <property type="match status" value="1"/>
</dbReference>
<reference evidence="3" key="1">
    <citation type="submission" date="2018-02" db="EMBL/GenBank/DDBJ databases">
        <title>Rhizophora mucronata_Transcriptome.</title>
        <authorList>
            <person name="Meera S.P."/>
            <person name="Sreeshan A."/>
            <person name="Augustine A."/>
        </authorList>
    </citation>
    <scope>NUCLEOTIDE SEQUENCE</scope>
    <source>
        <tissue evidence="3">Leaf</tissue>
    </source>
</reference>
<dbReference type="GO" id="GO:0008893">
    <property type="term" value="F:guanosine-3',5'-bis(diphosphate) 3'-diphosphatase activity"/>
    <property type="evidence" value="ECO:0007669"/>
    <property type="project" value="TreeGrafter"/>
</dbReference>
<keyword evidence="1" id="KW-0378">Hydrolase</keyword>
<dbReference type="GO" id="GO:0009507">
    <property type="term" value="C:chloroplast"/>
    <property type="evidence" value="ECO:0007669"/>
    <property type="project" value="TreeGrafter"/>
</dbReference>
<dbReference type="CDD" id="cd03671">
    <property type="entry name" value="NUDIX_Ap4A_hydrolase_plant_like"/>
    <property type="match status" value="1"/>
</dbReference>
<dbReference type="NCBIfam" id="NF001938">
    <property type="entry name" value="PRK00714.1-5"/>
    <property type="match status" value="1"/>
</dbReference>
<dbReference type="InterPro" id="IPR022927">
    <property type="entry name" value="RppH"/>
</dbReference>
<dbReference type="SUPFAM" id="SSF55811">
    <property type="entry name" value="Nudix"/>
    <property type="match status" value="1"/>
</dbReference>
<name>A0A2P2J8N9_RHIMU</name>
<organism evidence="3">
    <name type="scientific">Rhizophora mucronata</name>
    <name type="common">Asiatic mangrove</name>
    <dbReference type="NCBI Taxonomy" id="61149"/>
    <lineage>
        <taxon>Eukaryota</taxon>
        <taxon>Viridiplantae</taxon>
        <taxon>Streptophyta</taxon>
        <taxon>Embryophyta</taxon>
        <taxon>Tracheophyta</taxon>
        <taxon>Spermatophyta</taxon>
        <taxon>Magnoliopsida</taxon>
        <taxon>eudicotyledons</taxon>
        <taxon>Gunneridae</taxon>
        <taxon>Pentapetalae</taxon>
        <taxon>rosids</taxon>
        <taxon>fabids</taxon>
        <taxon>Malpighiales</taxon>
        <taxon>Rhizophoraceae</taxon>
        <taxon>Rhizophora</taxon>
    </lineage>
</organism>
<feature type="domain" description="Nudix hydrolase" evidence="2">
    <location>
        <begin position="7"/>
        <end position="154"/>
    </location>
</feature>
<dbReference type="PANTHER" id="PTHR11839">
    <property type="entry name" value="UDP/ADP-SUGAR PYROPHOSPHATASE"/>
    <property type="match status" value="1"/>
</dbReference>
<evidence type="ECO:0000313" key="3">
    <source>
        <dbReference type="EMBL" id="MBW89844.1"/>
    </source>
</evidence>
<dbReference type="Pfam" id="PF00293">
    <property type="entry name" value="NUDIX"/>
    <property type="match status" value="1"/>
</dbReference>
<dbReference type="InterPro" id="IPR015797">
    <property type="entry name" value="NUDIX_hydrolase-like_dom_sf"/>
</dbReference>
<protein>
    <recommendedName>
        <fullName evidence="2">Nudix hydrolase domain-containing protein</fullName>
    </recommendedName>
</protein>
<accession>A0A2P2J8N9</accession>
<sequence>METPPEGYRRNVGICLINSSKEIFTASRMNIADTWQMPQGGADEEEDLRNAAMRELREETGVTSVEFLAEAPYWLAYDFPVEARDRINCRWSTNYKGQAQKWFLFKFVGKEEEINLLGDGSENPEFKDWSWMLPERVLELVVDHKKPVYEQVMKVFSPYLQADKGEGNC</sequence>
<proteinExistence type="inferred from homology"/>
<dbReference type="GO" id="GO:0019693">
    <property type="term" value="P:ribose phosphate metabolic process"/>
    <property type="evidence" value="ECO:0007669"/>
    <property type="project" value="TreeGrafter"/>
</dbReference>
<dbReference type="AlphaFoldDB" id="A0A2P2J8N9"/>
<dbReference type="Gene3D" id="3.90.79.10">
    <property type="entry name" value="Nucleoside Triphosphate Pyrophosphohydrolase"/>
    <property type="match status" value="1"/>
</dbReference>
<dbReference type="PROSITE" id="PS00893">
    <property type="entry name" value="NUDIX_BOX"/>
    <property type="match status" value="1"/>
</dbReference>
<dbReference type="InterPro" id="IPR020084">
    <property type="entry name" value="NUDIX_hydrolase_CS"/>
</dbReference>
<dbReference type="GO" id="GO:0006753">
    <property type="term" value="P:nucleoside phosphate metabolic process"/>
    <property type="evidence" value="ECO:0007669"/>
    <property type="project" value="TreeGrafter"/>
</dbReference>
<evidence type="ECO:0000256" key="1">
    <source>
        <dbReference type="ARBA" id="ARBA00022801"/>
    </source>
</evidence>